<comment type="caution">
    <text evidence="1">The sequence shown here is derived from an EMBL/GenBank/DDBJ whole genome shotgun (WGS) entry which is preliminary data.</text>
</comment>
<evidence type="ECO:0000313" key="1">
    <source>
        <dbReference type="EMBL" id="CAL4149461.1"/>
    </source>
</evidence>
<reference evidence="1 2" key="1">
    <citation type="submission" date="2024-05" db="EMBL/GenBank/DDBJ databases">
        <authorList>
            <person name="Wallberg A."/>
        </authorList>
    </citation>
    <scope>NUCLEOTIDE SEQUENCE [LARGE SCALE GENOMIC DNA]</scope>
</reference>
<proteinExistence type="predicted"/>
<accession>A0AAV2S031</accession>
<gene>
    <name evidence="1" type="ORF">MNOR_LOCUS30450</name>
</gene>
<dbReference type="Proteomes" id="UP001497623">
    <property type="component" value="Unassembled WGS sequence"/>
</dbReference>
<protein>
    <submittedName>
        <fullName evidence="1">Uncharacterized protein</fullName>
    </submittedName>
</protein>
<keyword evidence="2" id="KW-1185">Reference proteome</keyword>
<organism evidence="1 2">
    <name type="scientific">Meganyctiphanes norvegica</name>
    <name type="common">Northern krill</name>
    <name type="synonym">Thysanopoda norvegica</name>
    <dbReference type="NCBI Taxonomy" id="48144"/>
    <lineage>
        <taxon>Eukaryota</taxon>
        <taxon>Metazoa</taxon>
        <taxon>Ecdysozoa</taxon>
        <taxon>Arthropoda</taxon>
        <taxon>Crustacea</taxon>
        <taxon>Multicrustacea</taxon>
        <taxon>Malacostraca</taxon>
        <taxon>Eumalacostraca</taxon>
        <taxon>Eucarida</taxon>
        <taxon>Euphausiacea</taxon>
        <taxon>Euphausiidae</taxon>
        <taxon>Meganyctiphanes</taxon>
    </lineage>
</organism>
<feature type="non-terminal residue" evidence="1">
    <location>
        <position position="109"/>
    </location>
</feature>
<sequence>HFLNILANYYNISIIWPLLTNRKVKTIKKCINSDQNKESYVHLKFHLNLTNGPPAPSSFQDVAPRSLHFVEIIFSGYLKNKRDLVIKAPTPTYFNWTCEQVGLRNPYLS</sequence>
<dbReference type="EMBL" id="CAXKWB010037248">
    <property type="protein sequence ID" value="CAL4149461.1"/>
    <property type="molecule type" value="Genomic_DNA"/>
</dbReference>
<feature type="non-terminal residue" evidence="1">
    <location>
        <position position="1"/>
    </location>
</feature>
<evidence type="ECO:0000313" key="2">
    <source>
        <dbReference type="Proteomes" id="UP001497623"/>
    </source>
</evidence>
<name>A0AAV2S031_MEGNR</name>
<dbReference type="AlphaFoldDB" id="A0AAV2S031"/>